<reference evidence="4 5" key="1">
    <citation type="journal article" date="2021" name="Pathogens">
        <title>Isolation and Characterization of Kingella bonacorsii sp. nov., A Novel Kingella Species Detected in a Stable Periodontitis Subject.</title>
        <authorList>
            <person name="Antezack A."/>
            <person name="Boxberger M."/>
            <person name="Rolland C."/>
            <person name="Monnet-Corti V."/>
            <person name="La Scola B."/>
        </authorList>
    </citation>
    <scope>NUCLEOTIDE SEQUENCE [LARGE SCALE GENOMIC DNA]</scope>
    <source>
        <strain evidence="4 5">Marseille-Q4569</strain>
    </source>
</reference>
<dbReference type="InterPro" id="IPR023214">
    <property type="entry name" value="HAD_sf"/>
</dbReference>
<dbReference type="SUPFAM" id="SSF56784">
    <property type="entry name" value="HAD-like"/>
    <property type="match status" value="1"/>
</dbReference>
<evidence type="ECO:0000313" key="4">
    <source>
        <dbReference type="EMBL" id="MBK0395619.1"/>
    </source>
</evidence>
<proteinExistence type="predicted"/>
<dbReference type="RefSeq" id="WP_200521675.1">
    <property type="nucleotide sequence ID" value="NZ_JAEHNZ010000001.1"/>
</dbReference>
<dbReference type="InterPro" id="IPR036412">
    <property type="entry name" value="HAD-like_sf"/>
</dbReference>
<gene>
    <name evidence="4" type="ORF">JDW22_03180</name>
</gene>
<dbReference type="Gene3D" id="1.20.1440.100">
    <property type="entry name" value="SG protein - dephosphorylation function"/>
    <property type="match status" value="1"/>
</dbReference>
<accession>A0ABS1BQU4</accession>
<comment type="caution">
    <text evidence="4">The sequence shown here is derived from an EMBL/GenBank/DDBJ whole genome shotgun (WGS) entry which is preliminary data.</text>
</comment>
<dbReference type="CDD" id="cd02612">
    <property type="entry name" value="HAD_PGPPase"/>
    <property type="match status" value="1"/>
</dbReference>
<evidence type="ECO:0000256" key="2">
    <source>
        <dbReference type="ARBA" id="ARBA00022801"/>
    </source>
</evidence>
<keyword evidence="5" id="KW-1185">Reference proteome</keyword>
<dbReference type="PANTHER" id="PTHR43344:SF13">
    <property type="entry name" value="PHOSPHATASE RV3661-RELATED"/>
    <property type="match status" value="1"/>
</dbReference>
<evidence type="ECO:0000256" key="1">
    <source>
        <dbReference type="ARBA" id="ARBA00022723"/>
    </source>
</evidence>
<dbReference type="InterPro" id="IPR050582">
    <property type="entry name" value="HAD-like_SerB"/>
</dbReference>
<dbReference type="PANTHER" id="PTHR43344">
    <property type="entry name" value="PHOSPHOSERINE PHOSPHATASE"/>
    <property type="match status" value="1"/>
</dbReference>
<keyword evidence="1" id="KW-0479">Metal-binding</keyword>
<dbReference type="Gene3D" id="3.40.50.1000">
    <property type="entry name" value="HAD superfamily/HAD-like"/>
    <property type="match status" value="1"/>
</dbReference>
<keyword evidence="3" id="KW-0460">Magnesium</keyword>
<dbReference type="Proteomes" id="UP000614058">
    <property type="component" value="Unassembled WGS sequence"/>
</dbReference>
<dbReference type="NCBIfam" id="TIGR01490">
    <property type="entry name" value="HAD-SF-IB-hyp1"/>
    <property type="match status" value="1"/>
</dbReference>
<dbReference type="NCBIfam" id="TIGR01488">
    <property type="entry name" value="HAD-SF-IB"/>
    <property type="match status" value="1"/>
</dbReference>
<dbReference type="Pfam" id="PF12710">
    <property type="entry name" value="HAD"/>
    <property type="match status" value="1"/>
</dbReference>
<evidence type="ECO:0000313" key="5">
    <source>
        <dbReference type="Proteomes" id="UP000614058"/>
    </source>
</evidence>
<sequence length="226" mass="25069">MKNLAIFDLDHTLINTDSDNAFPKFLIEQGLLDADYATAQNEKFYQDYLSGCLNVADFVRFQISPIAQLTPEQRNKLHQTFQAQYIAPHASQAAKDLVNQHRRAGDELLVISSTNEYIIAPICQQIFGIDNIIGTQLETDANGLFTGNIVGTPSLQEGKITRLNQWLAARGETLASYGKTYFYSDSQNDLPLLNLVDEPVAVNPDATLLAHAQAHGWAVLRFDEAA</sequence>
<keyword evidence="2 4" id="KW-0378">Hydrolase</keyword>
<dbReference type="GO" id="GO:0016787">
    <property type="term" value="F:hydrolase activity"/>
    <property type="evidence" value="ECO:0007669"/>
    <property type="project" value="UniProtKB-KW"/>
</dbReference>
<dbReference type="EMBL" id="JAEHNZ010000001">
    <property type="protein sequence ID" value="MBK0395619.1"/>
    <property type="molecule type" value="Genomic_DNA"/>
</dbReference>
<evidence type="ECO:0000256" key="3">
    <source>
        <dbReference type="ARBA" id="ARBA00022842"/>
    </source>
</evidence>
<name>A0ABS1BQU4_9NEIS</name>
<protein>
    <submittedName>
        <fullName evidence="4">HAD family hydrolase</fullName>
    </submittedName>
</protein>
<organism evidence="4 5">
    <name type="scientific">Kingella bonacorsii</name>
    <dbReference type="NCBI Taxonomy" id="2796361"/>
    <lineage>
        <taxon>Bacteria</taxon>
        <taxon>Pseudomonadati</taxon>
        <taxon>Pseudomonadota</taxon>
        <taxon>Betaproteobacteria</taxon>
        <taxon>Neisseriales</taxon>
        <taxon>Neisseriaceae</taxon>
        <taxon>Kingella</taxon>
    </lineage>
</organism>
<dbReference type="InterPro" id="IPR006385">
    <property type="entry name" value="HAD_hydro_SerB1"/>
</dbReference>